<accession>A0A919LFL4</accession>
<protein>
    <recommendedName>
        <fullName evidence="5">Lipoprotein</fullName>
    </recommendedName>
</protein>
<dbReference type="Proteomes" id="UP000600026">
    <property type="component" value="Unassembled WGS sequence"/>
</dbReference>
<dbReference type="PROSITE" id="PS51257">
    <property type="entry name" value="PROKAR_LIPOPROTEIN"/>
    <property type="match status" value="1"/>
</dbReference>
<evidence type="ECO:0000256" key="1">
    <source>
        <dbReference type="SAM" id="MobiDB-lite"/>
    </source>
</evidence>
<proteinExistence type="predicted"/>
<evidence type="ECO:0008006" key="5">
    <source>
        <dbReference type="Google" id="ProtNLM"/>
    </source>
</evidence>
<feature type="signal peptide" evidence="2">
    <location>
        <begin position="1"/>
        <end position="23"/>
    </location>
</feature>
<dbReference type="EMBL" id="BNEE01000006">
    <property type="protein sequence ID" value="GHI89106.1"/>
    <property type="molecule type" value="Genomic_DNA"/>
</dbReference>
<dbReference type="AlphaFoldDB" id="A0A919LFL4"/>
<feature type="region of interest" description="Disordered" evidence="1">
    <location>
        <begin position="45"/>
        <end position="74"/>
    </location>
</feature>
<feature type="compositionally biased region" description="Gly residues" evidence="1">
    <location>
        <begin position="45"/>
        <end position="54"/>
    </location>
</feature>
<comment type="caution">
    <text evidence="3">The sequence shown here is derived from an EMBL/GenBank/DDBJ whole genome shotgun (WGS) entry which is preliminary data.</text>
</comment>
<organism evidence="3 4">
    <name type="scientific">Streptomyces xanthophaeus</name>
    <dbReference type="NCBI Taxonomy" id="67385"/>
    <lineage>
        <taxon>Bacteria</taxon>
        <taxon>Bacillati</taxon>
        <taxon>Actinomycetota</taxon>
        <taxon>Actinomycetes</taxon>
        <taxon>Kitasatosporales</taxon>
        <taxon>Streptomycetaceae</taxon>
        <taxon>Streptomyces</taxon>
    </lineage>
</organism>
<dbReference type="RefSeq" id="WP_031147592.1">
    <property type="nucleotide sequence ID" value="NZ_BNEE01000006.1"/>
</dbReference>
<dbReference type="OrthoDB" id="4333878at2"/>
<keyword evidence="2" id="KW-0732">Signal</keyword>
<name>A0A919LFL4_9ACTN</name>
<evidence type="ECO:0000313" key="4">
    <source>
        <dbReference type="Proteomes" id="UP000600026"/>
    </source>
</evidence>
<evidence type="ECO:0000256" key="2">
    <source>
        <dbReference type="SAM" id="SignalP"/>
    </source>
</evidence>
<sequence length="232" mass="24154">MQTRSLLASVAAVTALLTLTACGGSGENPALGGIGAGGGYTQGGAAGTGDGGPNEGTLENPTKNGGVNGNAPKDASAFRKLPKAATIAAAARYVNGFTRCSEISTTEHGYEHWEQDSELTEKTHSVVERGSCNGGDTRIFMIKDPKVFQTAFKAEMEKYAKESNGGGNPNSGIVVGQDFAVVSTRSTAMTALLEQPSQLLMLNCHAEFKPPSGFRKEPGLVKGCVLTNYYKD</sequence>
<keyword evidence="4" id="KW-1185">Reference proteome</keyword>
<feature type="chain" id="PRO_5039058088" description="Lipoprotein" evidence="2">
    <location>
        <begin position="24"/>
        <end position="232"/>
    </location>
</feature>
<reference evidence="3" key="1">
    <citation type="submission" date="2020-09" db="EMBL/GenBank/DDBJ databases">
        <title>Whole genome shotgun sequence of Streptomyces xanthophaeus NBRC 12829.</title>
        <authorList>
            <person name="Komaki H."/>
            <person name="Tamura T."/>
        </authorList>
    </citation>
    <scope>NUCLEOTIDE SEQUENCE</scope>
    <source>
        <strain evidence="3">NBRC 12829</strain>
    </source>
</reference>
<gene>
    <name evidence="3" type="ORF">Sxan_64700</name>
</gene>
<evidence type="ECO:0000313" key="3">
    <source>
        <dbReference type="EMBL" id="GHI89106.1"/>
    </source>
</evidence>